<keyword evidence="1" id="KW-0472">Membrane</keyword>
<reference evidence="2" key="1">
    <citation type="submission" date="2014-09" db="EMBL/GenBank/DDBJ databases">
        <authorList>
            <person name="Magalhaes I.L.F."/>
            <person name="Oliveira U."/>
            <person name="Santos F.R."/>
            <person name="Vidigal T.H.D.A."/>
            <person name="Brescovit A.D."/>
            <person name="Santos A.J."/>
        </authorList>
    </citation>
    <scope>NUCLEOTIDE SEQUENCE</scope>
    <source>
        <tissue evidence="2">Shoot tissue taken approximately 20 cm above the soil surface</tissue>
    </source>
</reference>
<keyword evidence="1" id="KW-0812">Transmembrane</keyword>
<reference evidence="2" key="2">
    <citation type="journal article" date="2015" name="Data Brief">
        <title>Shoot transcriptome of the giant reed, Arundo donax.</title>
        <authorList>
            <person name="Barrero R.A."/>
            <person name="Guerrero F.D."/>
            <person name="Moolhuijzen P."/>
            <person name="Goolsby J.A."/>
            <person name="Tidwell J."/>
            <person name="Bellgard S.E."/>
            <person name="Bellgard M.I."/>
        </authorList>
    </citation>
    <scope>NUCLEOTIDE SEQUENCE</scope>
    <source>
        <tissue evidence="2">Shoot tissue taken approximately 20 cm above the soil surface</tissue>
    </source>
</reference>
<feature type="transmembrane region" description="Helical" evidence="1">
    <location>
        <begin position="29"/>
        <end position="47"/>
    </location>
</feature>
<proteinExistence type="predicted"/>
<name>A0A0A9GXA0_ARUDO</name>
<protein>
    <submittedName>
        <fullName evidence="2">Uncharacterized protein</fullName>
    </submittedName>
</protein>
<sequence>MMDSILRLVDLILTGSSPTKSFRIQIRNYLAFSASSLSVYSCIFLYIPSMQLQMMLVTFFSTTQLCIKSLL</sequence>
<evidence type="ECO:0000313" key="2">
    <source>
        <dbReference type="EMBL" id="JAE29132.1"/>
    </source>
</evidence>
<dbReference type="EMBL" id="GBRH01168764">
    <property type="protein sequence ID" value="JAE29132.1"/>
    <property type="molecule type" value="Transcribed_RNA"/>
</dbReference>
<organism evidence="2">
    <name type="scientific">Arundo donax</name>
    <name type="common">Giant reed</name>
    <name type="synonym">Donax arundinaceus</name>
    <dbReference type="NCBI Taxonomy" id="35708"/>
    <lineage>
        <taxon>Eukaryota</taxon>
        <taxon>Viridiplantae</taxon>
        <taxon>Streptophyta</taxon>
        <taxon>Embryophyta</taxon>
        <taxon>Tracheophyta</taxon>
        <taxon>Spermatophyta</taxon>
        <taxon>Magnoliopsida</taxon>
        <taxon>Liliopsida</taxon>
        <taxon>Poales</taxon>
        <taxon>Poaceae</taxon>
        <taxon>PACMAD clade</taxon>
        <taxon>Arundinoideae</taxon>
        <taxon>Arundineae</taxon>
        <taxon>Arundo</taxon>
    </lineage>
</organism>
<dbReference type="AlphaFoldDB" id="A0A0A9GXA0"/>
<evidence type="ECO:0000256" key="1">
    <source>
        <dbReference type="SAM" id="Phobius"/>
    </source>
</evidence>
<accession>A0A0A9GXA0</accession>
<keyword evidence="1" id="KW-1133">Transmembrane helix</keyword>